<accession>A0ABU5DTT2</accession>
<evidence type="ECO:0000313" key="3">
    <source>
        <dbReference type="Proteomes" id="UP001271769"/>
    </source>
</evidence>
<evidence type="ECO:0000313" key="2">
    <source>
        <dbReference type="EMBL" id="MDY0870743.1"/>
    </source>
</evidence>
<dbReference type="RefSeq" id="WP_320499073.1">
    <property type="nucleotide sequence ID" value="NZ_JAXCLX010000001.1"/>
</dbReference>
<comment type="caution">
    <text evidence="2">The sequence shown here is derived from an EMBL/GenBank/DDBJ whole genome shotgun (WGS) entry which is preliminary data.</text>
</comment>
<organism evidence="2 3">
    <name type="scientific">Dongia rigui</name>
    <dbReference type="NCBI Taxonomy" id="940149"/>
    <lineage>
        <taxon>Bacteria</taxon>
        <taxon>Pseudomonadati</taxon>
        <taxon>Pseudomonadota</taxon>
        <taxon>Alphaproteobacteria</taxon>
        <taxon>Rhodospirillales</taxon>
        <taxon>Dongiaceae</taxon>
        <taxon>Dongia</taxon>
    </lineage>
</organism>
<feature type="coiled-coil region" evidence="1">
    <location>
        <begin position="8"/>
        <end position="35"/>
    </location>
</feature>
<keyword evidence="3" id="KW-1185">Reference proteome</keyword>
<name>A0ABU5DTT2_9PROT</name>
<proteinExistence type="predicted"/>
<dbReference type="EMBL" id="JAXCLX010000001">
    <property type="protein sequence ID" value="MDY0870743.1"/>
    <property type="molecule type" value="Genomic_DNA"/>
</dbReference>
<keyword evidence="1" id="KW-0175">Coiled coil</keyword>
<reference evidence="2 3" key="1">
    <citation type="journal article" date="2013" name="Antonie Van Leeuwenhoek">
        <title>Dongia rigui sp. nov., isolated from freshwater of a large wetland in Korea.</title>
        <authorList>
            <person name="Baik K.S."/>
            <person name="Hwang Y.M."/>
            <person name="Choi J.S."/>
            <person name="Kwon J."/>
            <person name="Seong C.N."/>
        </authorList>
    </citation>
    <scope>NUCLEOTIDE SEQUENCE [LARGE SCALE GENOMIC DNA]</scope>
    <source>
        <strain evidence="2 3">04SU4-P</strain>
    </source>
</reference>
<dbReference type="Proteomes" id="UP001271769">
    <property type="component" value="Unassembled WGS sequence"/>
</dbReference>
<protein>
    <submittedName>
        <fullName evidence="2">Uncharacterized protein</fullName>
    </submittedName>
</protein>
<sequence>MATEQLSAADVIASANAARQNLANLERELQDEIDVIDFTAFKAKRQLTAEENTRRRERRATQAEVREGFRVLAFVTARRLDETAEVKKLLRDITTINDGLQDDLAKLKKLENYAKVAAKVADTLAKAAERLAQAAAKALL</sequence>
<evidence type="ECO:0000256" key="1">
    <source>
        <dbReference type="SAM" id="Coils"/>
    </source>
</evidence>
<gene>
    <name evidence="2" type="ORF">SMD31_02375</name>
</gene>